<feature type="transmembrane region" description="Helical" evidence="4">
    <location>
        <begin position="20"/>
        <end position="38"/>
    </location>
</feature>
<protein>
    <submittedName>
        <fullName evidence="6">GlpB3</fullName>
        <ecNumber evidence="6">1.1.5.3</ecNumber>
    </submittedName>
</protein>
<evidence type="ECO:0000256" key="2">
    <source>
        <dbReference type="ARBA" id="ARBA00022643"/>
    </source>
</evidence>
<evidence type="ECO:0000259" key="5">
    <source>
        <dbReference type="Pfam" id="PF00890"/>
    </source>
</evidence>
<dbReference type="EC" id="1.1.5.3" evidence="6"/>
<dbReference type="Pfam" id="PF00890">
    <property type="entry name" value="FAD_binding_2"/>
    <property type="match status" value="1"/>
</dbReference>
<evidence type="ECO:0000256" key="1">
    <source>
        <dbReference type="ARBA" id="ARBA00022630"/>
    </source>
</evidence>
<reference evidence="6 7" key="1">
    <citation type="submission" date="2017-03" db="EMBL/GenBank/DDBJ databases">
        <authorList>
            <person name="Afonso C.L."/>
            <person name="Miller P.J."/>
            <person name="Scott M.A."/>
            <person name="Spackman E."/>
            <person name="Goraichik I."/>
            <person name="Dimitrov K.M."/>
            <person name="Suarez D.L."/>
            <person name="Swayne D.E."/>
        </authorList>
    </citation>
    <scope>NUCLEOTIDE SEQUENCE [LARGE SCALE GENOMIC DNA]</scope>
    <source>
        <strain evidence="6">PRJEB14757</strain>
    </source>
</reference>
<dbReference type="RefSeq" id="WP_186441597.1">
    <property type="nucleotide sequence ID" value="NZ_LT828555.1"/>
</dbReference>
<dbReference type="PIRSF" id="PIRSF000141">
    <property type="entry name" value="Anaerobic_G3P_dh"/>
    <property type="match status" value="1"/>
</dbReference>
<feature type="domain" description="FAD-dependent oxidoreductase 2 FAD-binding" evidence="5">
    <location>
        <begin position="19"/>
        <end position="424"/>
    </location>
</feature>
<keyword evidence="4" id="KW-1133">Transmembrane helix</keyword>
<evidence type="ECO:0000313" key="7">
    <source>
        <dbReference type="Proteomes" id="UP000191931"/>
    </source>
</evidence>
<dbReference type="AlphaFoldDB" id="A0A1W1HBF9"/>
<dbReference type="InterPro" id="IPR009158">
    <property type="entry name" value="G3P_DH_GlpB_su"/>
</dbReference>
<accession>A0A1W1HBF9</accession>
<keyword evidence="3 6" id="KW-0560">Oxidoreductase</keyword>
<organism evidence="6 7">
    <name type="scientific">Desulfamplus magnetovallimortis</name>
    <dbReference type="NCBI Taxonomy" id="1246637"/>
    <lineage>
        <taxon>Bacteria</taxon>
        <taxon>Pseudomonadati</taxon>
        <taxon>Thermodesulfobacteriota</taxon>
        <taxon>Desulfobacteria</taxon>
        <taxon>Desulfobacterales</taxon>
        <taxon>Desulfobacteraceae</taxon>
        <taxon>Desulfamplus</taxon>
    </lineage>
</organism>
<keyword evidence="1" id="KW-0285">Flavoprotein</keyword>
<dbReference type="NCBIfam" id="TIGR03378">
    <property type="entry name" value="glycerol3P_GlpB"/>
    <property type="match status" value="1"/>
</dbReference>
<dbReference type="InterPro" id="IPR036188">
    <property type="entry name" value="FAD/NAD-bd_sf"/>
</dbReference>
<dbReference type="GO" id="GO:0009331">
    <property type="term" value="C:glycerol-3-phosphate dehydrogenase (FAD) complex"/>
    <property type="evidence" value="ECO:0007669"/>
    <property type="project" value="InterPro"/>
</dbReference>
<evidence type="ECO:0000256" key="4">
    <source>
        <dbReference type="SAM" id="Phobius"/>
    </source>
</evidence>
<gene>
    <name evidence="6" type="primary">glpB</name>
    <name evidence="6" type="ORF">MTBBW1_1940069</name>
</gene>
<sequence>MCDTTEMEKEIRNPEIQSDLTIIGSGMAGLSAALFALNRGMKVVLTGKSSSMNFATGLMDLMGVYPAGSEWESPWDAIDALVKEIPSHPYARIKRENIRDSLQELMGFLNAMGLSYRMGNGKNVNVITSLGTIKKSYMIPEPMWKGVTALDKKASTLVVDFAGMKIYSARQIVSTLGNVWPGLRSARIDFPGMERLEEVYPEHIARALDVEENRLKLAELVKILLTGEDKNVEYIGFPALLGMHRVNETIASLEKALGKPVFEIPTPPVSVPGIRLYDTMTRGIEKIGALQSLPEMVQRVELLPTGPGRFRLTVGHEDMRQIIISKGVILATGRFMGRGLKAERTGIRESLLDLPVTQPEKRELWHHKELFHPEGHPVNSAGIETDELLRPLASPATPFAENMYAAGSILAHSDWTRMKCGSGVAIATAFAAVKAFSQKGIKD</sequence>
<dbReference type="GO" id="GO:0004368">
    <property type="term" value="F:glycerol-3-phosphate dehydrogenase (quinone) activity"/>
    <property type="evidence" value="ECO:0007669"/>
    <property type="project" value="UniProtKB-EC"/>
</dbReference>
<dbReference type="STRING" id="1246637.MTBBW1_1940069"/>
<dbReference type="EMBL" id="FWEV01000106">
    <property type="protein sequence ID" value="SLM29742.1"/>
    <property type="molecule type" value="Genomic_DNA"/>
</dbReference>
<dbReference type="InterPro" id="IPR003953">
    <property type="entry name" value="FAD-dep_OxRdtase_2_FAD-bd"/>
</dbReference>
<keyword evidence="7" id="KW-1185">Reference proteome</keyword>
<dbReference type="Gene3D" id="3.50.50.60">
    <property type="entry name" value="FAD/NAD(P)-binding domain"/>
    <property type="match status" value="1"/>
</dbReference>
<dbReference type="Proteomes" id="UP000191931">
    <property type="component" value="Unassembled WGS sequence"/>
</dbReference>
<dbReference type="SUPFAM" id="SSF51905">
    <property type="entry name" value="FAD/NAD(P)-binding domain"/>
    <property type="match status" value="1"/>
</dbReference>
<name>A0A1W1HBF9_9BACT</name>
<evidence type="ECO:0000313" key="6">
    <source>
        <dbReference type="EMBL" id="SLM29742.1"/>
    </source>
</evidence>
<keyword evidence="2" id="KW-0288">FMN</keyword>
<proteinExistence type="predicted"/>
<keyword evidence="4" id="KW-0472">Membrane</keyword>
<evidence type="ECO:0000256" key="3">
    <source>
        <dbReference type="ARBA" id="ARBA00023002"/>
    </source>
</evidence>
<keyword evidence="4" id="KW-0812">Transmembrane</keyword>
<dbReference type="NCBIfam" id="NF003725">
    <property type="entry name" value="PRK05329.2-4"/>
    <property type="match status" value="1"/>
</dbReference>